<sequence length="150" mass="17150">LDLPFKHKGIMCAPFIGPISIEKYLQSGQVERVVCGGENYDGSRPCNFDWVKSLRQECVLHNVTFCFIETGTYFIKDGKKYRIPKKSTQSEMAYKSGMNYIGKPIKFKLCDNFGFDIPENELYVPHYRKNCEHCSSKLICNGCCDCGKCD</sequence>
<protein>
    <recommendedName>
        <fullName evidence="2">Phage protein Gp37/Gp68</fullName>
    </recommendedName>
</protein>
<dbReference type="AlphaFoldDB" id="K1T294"/>
<name>K1T294_9ZZZZ</name>
<gene>
    <name evidence="1" type="ORF">OBE_05657</name>
</gene>
<evidence type="ECO:0008006" key="2">
    <source>
        <dbReference type="Google" id="ProtNLM"/>
    </source>
</evidence>
<evidence type="ECO:0000313" key="1">
    <source>
        <dbReference type="EMBL" id="EKC67012.1"/>
    </source>
</evidence>
<dbReference type="Pfam" id="PF07505">
    <property type="entry name" value="DUF5131"/>
    <property type="match status" value="1"/>
</dbReference>
<dbReference type="EMBL" id="AJWZ01003878">
    <property type="protein sequence ID" value="EKC67012.1"/>
    <property type="molecule type" value="Genomic_DNA"/>
</dbReference>
<organism evidence="1">
    <name type="scientific">human gut metagenome</name>
    <dbReference type="NCBI Taxonomy" id="408170"/>
    <lineage>
        <taxon>unclassified sequences</taxon>
        <taxon>metagenomes</taxon>
        <taxon>organismal metagenomes</taxon>
    </lineage>
</organism>
<accession>K1T294</accession>
<feature type="non-terminal residue" evidence="1">
    <location>
        <position position="1"/>
    </location>
</feature>
<proteinExistence type="predicted"/>
<comment type="caution">
    <text evidence="1">The sequence shown here is derived from an EMBL/GenBank/DDBJ whole genome shotgun (WGS) entry which is preliminary data.</text>
</comment>
<dbReference type="InterPro" id="IPR011101">
    <property type="entry name" value="DUF5131"/>
</dbReference>
<reference evidence="1" key="1">
    <citation type="journal article" date="2013" name="Environ. Microbiol.">
        <title>Microbiota from the distal guts of lean and obese adolescents exhibit partial functional redundancy besides clear differences in community structure.</title>
        <authorList>
            <person name="Ferrer M."/>
            <person name="Ruiz A."/>
            <person name="Lanza F."/>
            <person name="Haange S.B."/>
            <person name="Oberbach A."/>
            <person name="Till H."/>
            <person name="Bargiela R."/>
            <person name="Campoy C."/>
            <person name="Segura M.T."/>
            <person name="Richter M."/>
            <person name="von Bergen M."/>
            <person name="Seifert J."/>
            <person name="Suarez A."/>
        </authorList>
    </citation>
    <scope>NUCLEOTIDE SEQUENCE</scope>
</reference>